<accession>A0A0L0VGG3</accession>
<feature type="compositionally biased region" description="Basic and acidic residues" evidence="1">
    <location>
        <begin position="99"/>
        <end position="109"/>
    </location>
</feature>
<protein>
    <submittedName>
        <fullName evidence="3">Uncharacterized protein</fullName>
    </submittedName>
</protein>
<comment type="caution">
    <text evidence="3">The sequence shown here is derived from an EMBL/GenBank/DDBJ whole genome shotgun (WGS) entry which is preliminary data.</text>
</comment>
<sequence length="124" mass="12416">MQARNTLLTFILVVSALAGLASAAPLPSADIAASTPATHEKEATPAAASGSTGNVAEKNGSSAQTADAAGHGDKAEQTAQAVSQLNAATTDSADQSHAVAHEKRDEHAAPEGSQAVYSQNRVRA</sequence>
<dbReference type="AlphaFoldDB" id="A0A0L0VGG3"/>
<evidence type="ECO:0000313" key="3">
    <source>
        <dbReference type="EMBL" id="KNE98333.1"/>
    </source>
</evidence>
<reference evidence="4" key="1">
    <citation type="submission" date="2014-03" db="EMBL/GenBank/DDBJ databases">
        <title>The Genome Sequence of Puccinia striiformis f. sp. tritici PST-78.</title>
        <authorList>
            <consortium name="The Broad Institute Genome Sequencing Platform"/>
            <person name="Cuomo C."/>
            <person name="Hulbert S."/>
            <person name="Chen X."/>
            <person name="Walker B."/>
            <person name="Young S.K."/>
            <person name="Zeng Q."/>
            <person name="Gargeya S."/>
            <person name="Fitzgerald M."/>
            <person name="Haas B."/>
            <person name="Abouelleil A."/>
            <person name="Alvarado L."/>
            <person name="Arachchi H.M."/>
            <person name="Berlin A.M."/>
            <person name="Chapman S.B."/>
            <person name="Goldberg J."/>
            <person name="Griggs A."/>
            <person name="Gujja S."/>
            <person name="Hansen M."/>
            <person name="Howarth C."/>
            <person name="Imamovic A."/>
            <person name="Larimer J."/>
            <person name="McCowan C."/>
            <person name="Montmayeur A."/>
            <person name="Murphy C."/>
            <person name="Neiman D."/>
            <person name="Pearson M."/>
            <person name="Priest M."/>
            <person name="Roberts A."/>
            <person name="Saif S."/>
            <person name="Shea T."/>
            <person name="Sisk P."/>
            <person name="Sykes S."/>
            <person name="Wortman J."/>
            <person name="Nusbaum C."/>
            <person name="Birren B."/>
        </authorList>
    </citation>
    <scope>NUCLEOTIDE SEQUENCE [LARGE SCALE GENOMIC DNA]</scope>
    <source>
        <strain evidence="4">race PST-78</strain>
    </source>
</reference>
<feature type="signal peptide" evidence="2">
    <location>
        <begin position="1"/>
        <end position="23"/>
    </location>
</feature>
<feature type="region of interest" description="Disordered" evidence="1">
    <location>
        <begin position="33"/>
        <end position="124"/>
    </location>
</feature>
<feature type="chain" id="PRO_5005550116" evidence="2">
    <location>
        <begin position="24"/>
        <end position="124"/>
    </location>
</feature>
<dbReference type="EMBL" id="AJIL01000058">
    <property type="protein sequence ID" value="KNE98333.1"/>
    <property type="molecule type" value="Genomic_DNA"/>
</dbReference>
<feature type="compositionally biased region" description="Polar residues" evidence="1">
    <location>
        <begin position="115"/>
        <end position="124"/>
    </location>
</feature>
<evidence type="ECO:0000313" key="4">
    <source>
        <dbReference type="Proteomes" id="UP000054564"/>
    </source>
</evidence>
<evidence type="ECO:0000256" key="2">
    <source>
        <dbReference type="SAM" id="SignalP"/>
    </source>
</evidence>
<gene>
    <name evidence="3" type="ORF">PSTG_08409</name>
</gene>
<evidence type="ECO:0000256" key="1">
    <source>
        <dbReference type="SAM" id="MobiDB-lite"/>
    </source>
</evidence>
<feature type="compositionally biased region" description="Polar residues" evidence="1">
    <location>
        <begin position="49"/>
        <end position="65"/>
    </location>
</feature>
<name>A0A0L0VGG3_9BASI</name>
<dbReference type="Proteomes" id="UP000054564">
    <property type="component" value="Unassembled WGS sequence"/>
</dbReference>
<feature type="compositionally biased region" description="Polar residues" evidence="1">
    <location>
        <begin position="77"/>
        <end position="95"/>
    </location>
</feature>
<organism evidence="3 4">
    <name type="scientific">Puccinia striiformis f. sp. tritici PST-78</name>
    <dbReference type="NCBI Taxonomy" id="1165861"/>
    <lineage>
        <taxon>Eukaryota</taxon>
        <taxon>Fungi</taxon>
        <taxon>Dikarya</taxon>
        <taxon>Basidiomycota</taxon>
        <taxon>Pucciniomycotina</taxon>
        <taxon>Pucciniomycetes</taxon>
        <taxon>Pucciniales</taxon>
        <taxon>Pucciniaceae</taxon>
        <taxon>Puccinia</taxon>
    </lineage>
</organism>
<keyword evidence="2" id="KW-0732">Signal</keyword>
<keyword evidence="4" id="KW-1185">Reference proteome</keyword>
<proteinExistence type="predicted"/>